<gene>
    <name evidence="2" type="ORF">PPENT_87.1.T0070483</name>
</gene>
<dbReference type="EMBL" id="CAJJDO010000007">
    <property type="protein sequence ID" value="CAD8139124.1"/>
    <property type="molecule type" value="Genomic_DNA"/>
</dbReference>
<evidence type="ECO:0000256" key="1">
    <source>
        <dbReference type="ARBA" id="ARBA00022737"/>
    </source>
</evidence>
<proteinExistence type="predicted"/>
<dbReference type="PANTHER" id="PTHR23084">
    <property type="entry name" value="PHOSPHATIDYLINOSITOL-4-PHOSPHATE 5-KINASE RELATED"/>
    <property type="match status" value="1"/>
</dbReference>
<dbReference type="InterPro" id="IPR003409">
    <property type="entry name" value="MORN"/>
</dbReference>
<dbReference type="AlphaFoldDB" id="A0A8S1SL78"/>
<protein>
    <recommendedName>
        <fullName evidence="4">MORN repeat protein</fullName>
    </recommendedName>
</protein>
<sequence>MNYNSPECFFQNLLPIINEHIKCDVELTKLNQQIDRNTSFKNLQNGFYRGESDGIFRKGKGEWISKDGTIYRIGVWQNNSLQGKGLSLYYLNNIQTSQTYYECYYGYFDKGKPHGYGKLKKINNQSYEGYWENGQMNGLGTIYIENSYYCKGQFKDNILCGNGEIESQDETNKWKMVGNFIDKDSFKGEITFKEGKYFGQAIYHENQWKMHGKGKFIWEDQSYYNGSFSYNKRNGYAVSKFGNENQEVMIWKDDRKEVNVEHN</sequence>
<dbReference type="Pfam" id="PF02493">
    <property type="entry name" value="MORN"/>
    <property type="match status" value="5"/>
</dbReference>
<dbReference type="OrthoDB" id="295673at2759"/>
<evidence type="ECO:0000313" key="2">
    <source>
        <dbReference type="EMBL" id="CAD8139124.1"/>
    </source>
</evidence>
<organism evidence="2 3">
    <name type="scientific">Paramecium pentaurelia</name>
    <dbReference type="NCBI Taxonomy" id="43138"/>
    <lineage>
        <taxon>Eukaryota</taxon>
        <taxon>Sar</taxon>
        <taxon>Alveolata</taxon>
        <taxon>Ciliophora</taxon>
        <taxon>Intramacronucleata</taxon>
        <taxon>Oligohymenophorea</taxon>
        <taxon>Peniculida</taxon>
        <taxon>Parameciidae</taxon>
        <taxon>Paramecium</taxon>
    </lineage>
</organism>
<dbReference type="SMART" id="SM00698">
    <property type="entry name" value="MORN"/>
    <property type="match status" value="3"/>
</dbReference>
<reference evidence="2" key="1">
    <citation type="submission" date="2021-01" db="EMBL/GenBank/DDBJ databases">
        <authorList>
            <consortium name="Genoscope - CEA"/>
            <person name="William W."/>
        </authorList>
    </citation>
    <scope>NUCLEOTIDE SEQUENCE</scope>
</reference>
<comment type="caution">
    <text evidence="2">The sequence shown here is derived from an EMBL/GenBank/DDBJ whole genome shotgun (WGS) entry which is preliminary data.</text>
</comment>
<dbReference type="Proteomes" id="UP000689195">
    <property type="component" value="Unassembled WGS sequence"/>
</dbReference>
<keyword evidence="1" id="KW-0677">Repeat</keyword>
<dbReference type="PANTHER" id="PTHR23084:SF263">
    <property type="entry name" value="MORN REPEAT-CONTAINING PROTEIN 1"/>
    <property type="match status" value="1"/>
</dbReference>
<accession>A0A8S1SL78</accession>
<evidence type="ECO:0000313" key="3">
    <source>
        <dbReference type="Proteomes" id="UP000689195"/>
    </source>
</evidence>
<keyword evidence="3" id="KW-1185">Reference proteome</keyword>
<name>A0A8S1SL78_9CILI</name>
<evidence type="ECO:0008006" key="4">
    <source>
        <dbReference type="Google" id="ProtNLM"/>
    </source>
</evidence>